<dbReference type="GO" id="GO:0005737">
    <property type="term" value="C:cytoplasm"/>
    <property type="evidence" value="ECO:0007669"/>
    <property type="project" value="TreeGrafter"/>
</dbReference>
<gene>
    <name evidence="8" type="ORF">VHUM_04232</name>
</gene>
<evidence type="ECO:0000256" key="5">
    <source>
        <dbReference type="PIRSR" id="PIRSR602129-50"/>
    </source>
</evidence>
<protein>
    <recommendedName>
        <fullName evidence="10">Aminotransferase class V domain-containing protein</fullName>
    </recommendedName>
</protein>
<dbReference type="Proteomes" id="UP000473826">
    <property type="component" value="Unassembled WGS sequence"/>
</dbReference>
<dbReference type="Gene3D" id="3.90.1150.10">
    <property type="entry name" value="Aspartate Aminotransferase, domain 1"/>
    <property type="match status" value="1"/>
</dbReference>
<feature type="region of interest" description="Disordered" evidence="7">
    <location>
        <begin position="1"/>
        <end position="57"/>
    </location>
</feature>
<organism evidence="8 9">
    <name type="scientific">Vanrija humicola</name>
    <name type="common">Yeast</name>
    <name type="synonym">Cryptococcus humicola</name>
    <dbReference type="NCBI Taxonomy" id="5417"/>
    <lineage>
        <taxon>Eukaryota</taxon>
        <taxon>Fungi</taxon>
        <taxon>Dikarya</taxon>
        <taxon>Basidiomycota</taxon>
        <taxon>Agaricomycotina</taxon>
        <taxon>Tremellomycetes</taxon>
        <taxon>Trichosporonales</taxon>
        <taxon>Trichosporonaceae</taxon>
        <taxon>Vanrija</taxon>
    </lineage>
</organism>
<dbReference type="InterPro" id="IPR002129">
    <property type="entry name" value="PyrdxlP-dep_de-COase"/>
</dbReference>
<comment type="similarity">
    <text evidence="2 6">Belongs to the group II decarboxylase family.</text>
</comment>
<evidence type="ECO:0000313" key="8">
    <source>
        <dbReference type="EMBL" id="TXT04234.1"/>
    </source>
</evidence>
<dbReference type="AlphaFoldDB" id="A0A7D8UYA9"/>
<keyword evidence="3 5" id="KW-0663">Pyridoxal phosphate</keyword>
<sequence>MPGEHEYISPHDASKPRADDNDRPRLAPSFPSYRSSDRAARNDSHPQDEAYDGPREAKQGFEDNLWLVTKHIERRRARLDKLDVTPSPEVVRKVVAAIPNALPDDGDLGDTMQYLMQRFLPGCLPAQNGPRYFGFVTGGTTDAAQLADMLVTSYDENVQVTLPDTTASTALEGRALEWVLDLLGIARDVFVGRTITTGATASNVLGLACAREALYAAASNTPDNYSFAEHGPPARGHQDPPIVIVALEPHFSIRKAAALVGIGSRSFVAVKASASNPLAFDLDDLVRLLDRPKDDPTKTIVSYGLGEVNTGGFGRDLRKVATLCQKYGAWLHVDAAFGGFAHCVPELRHLTDGIELANSLTLDGHKWLNIPYDCGLFFTSTSQNLKAFLGPPEDLRPAYLSSGPEDIPSPLYVGIENSRRFRALPLFASLMTYGWKGYRHFVRMNVHFARQLAELINVHPSYELLNRQPGYTDRAVPIIPLNIVLFRGSESSVFHSPDNDNGIVKLIDALNGSRKLYVSGTRYRNRGAIRIAISNWLTWREEDFNIVKGVLEEVAGITVVPSTPSPPRGY</sequence>
<dbReference type="EMBL" id="QKWK01000017">
    <property type="protein sequence ID" value="TXT04234.1"/>
    <property type="molecule type" value="Genomic_DNA"/>
</dbReference>
<accession>A0A7D8UYA9</accession>
<dbReference type="InterPro" id="IPR015421">
    <property type="entry name" value="PyrdxlP-dep_Trfase_major"/>
</dbReference>
<evidence type="ECO:0000256" key="4">
    <source>
        <dbReference type="ARBA" id="ARBA00023239"/>
    </source>
</evidence>
<feature type="modified residue" description="N6-(pyridoxal phosphate)lysine" evidence="5">
    <location>
        <position position="366"/>
    </location>
</feature>
<feature type="compositionally biased region" description="Basic and acidic residues" evidence="7">
    <location>
        <begin position="1"/>
        <end position="25"/>
    </location>
</feature>
<proteinExistence type="inferred from homology"/>
<comment type="caution">
    <text evidence="8">The sequence shown here is derived from an EMBL/GenBank/DDBJ whole genome shotgun (WGS) entry which is preliminary data.</text>
</comment>
<reference evidence="8 9" key="1">
    <citation type="journal article" date="2019" name="PLoS Genet.">
        <title>Convergent evolution of linked mating-type loci in basidiomycete fungi.</title>
        <authorList>
            <person name="Sun S."/>
            <person name="Coelho M.A."/>
            <person name="Heitman J."/>
            <person name="Nowrousian M."/>
        </authorList>
    </citation>
    <scope>NUCLEOTIDE SEQUENCE [LARGE SCALE GENOMIC DNA]</scope>
    <source>
        <strain evidence="8 9">CBS 4282</strain>
    </source>
</reference>
<dbReference type="GO" id="GO:0019752">
    <property type="term" value="P:carboxylic acid metabolic process"/>
    <property type="evidence" value="ECO:0007669"/>
    <property type="project" value="InterPro"/>
</dbReference>
<evidence type="ECO:0008006" key="10">
    <source>
        <dbReference type="Google" id="ProtNLM"/>
    </source>
</evidence>
<keyword evidence="4 6" id="KW-0456">Lyase</keyword>
<name>A0A7D8UYA9_VANHU</name>
<evidence type="ECO:0000256" key="1">
    <source>
        <dbReference type="ARBA" id="ARBA00001933"/>
    </source>
</evidence>
<dbReference type="GO" id="GO:0016831">
    <property type="term" value="F:carboxy-lyase activity"/>
    <property type="evidence" value="ECO:0007669"/>
    <property type="project" value="TreeGrafter"/>
</dbReference>
<keyword evidence="9" id="KW-1185">Reference proteome</keyword>
<dbReference type="GO" id="GO:0030170">
    <property type="term" value="F:pyridoxal phosphate binding"/>
    <property type="evidence" value="ECO:0007669"/>
    <property type="project" value="InterPro"/>
</dbReference>
<dbReference type="OrthoDB" id="2161780at2759"/>
<evidence type="ECO:0000256" key="2">
    <source>
        <dbReference type="ARBA" id="ARBA00009533"/>
    </source>
</evidence>
<dbReference type="SUPFAM" id="SSF53383">
    <property type="entry name" value="PLP-dependent transferases"/>
    <property type="match status" value="1"/>
</dbReference>
<dbReference type="Pfam" id="PF00282">
    <property type="entry name" value="Pyridoxal_deC"/>
    <property type="match status" value="1"/>
</dbReference>
<dbReference type="Gene3D" id="3.40.640.10">
    <property type="entry name" value="Type I PLP-dependent aspartate aminotransferase-like (Major domain)"/>
    <property type="match status" value="1"/>
</dbReference>
<evidence type="ECO:0000256" key="3">
    <source>
        <dbReference type="ARBA" id="ARBA00022898"/>
    </source>
</evidence>
<dbReference type="InterPro" id="IPR015422">
    <property type="entry name" value="PyrdxlP-dep_Trfase_small"/>
</dbReference>
<dbReference type="InterPro" id="IPR015424">
    <property type="entry name" value="PyrdxlP-dep_Trfase"/>
</dbReference>
<dbReference type="InterPro" id="IPR010977">
    <property type="entry name" value="Aromatic_deC"/>
</dbReference>
<evidence type="ECO:0000256" key="7">
    <source>
        <dbReference type="SAM" id="MobiDB-lite"/>
    </source>
</evidence>
<feature type="compositionally biased region" description="Basic and acidic residues" evidence="7">
    <location>
        <begin position="35"/>
        <end position="57"/>
    </location>
</feature>
<comment type="cofactor">
    <cofactor evidence="1 5 6">
        <name>pyridoxal 5'-phosphate</name>
        <dbReference type="ChEBI" id="CHEBI:597326"/>
    </cofactor>
</comment>
<dbReference type="PANTHER" id="PTHR11999:SF165">
    <property type="entry name" value="DECARBOXYLASE, PUTATIVE (AFU_ORTHOLOGUE AFUA_2G04980)-RELATED"/>
    <property type="match status" value="1"/>
</dbReference>
<evidence type="ECO:0000256" key="6">
    <source>
        <dbReference type="RuleBase" id="RU000382"/>
    </source>
</evidence>
<evidence type="ECO:0000313" key="9">
    <source>
        <dbReference type="Proteomes" id="UP000473826"/>
    </source>
</evidence>
<dbReference type="PANTHER" id="PTHR11999">
    <property type="entry name" value="GROUP II PYRIDOXAL-5-PHOSPHATE DECARBOXYLASE"/>
    <property type="match status" value="1"/>
</dbReference>